<reference evidence="2 3" key="1">
    <citation type="submission" date="2018-03" db="EMBL/GenBank/DDBJ databases">
        <title>Whole genome sequencing of Histamine producing bacteria.</title>
        <authorList>
            <person name="Butler K."/>
        </authorList>
    </citation>
    <scope>NUCLEOTIDE SEQUENCE [LARGE SCALE GENOMIC DNA]</scope>
    <source>
        <strain evidence="2 3">DSM 16190</strain>
    </source>
</reference>
<dbReference type="Pfam" id="PF13579">
    <property type="entry name" value="Glyco_trans_4_4"/>
    <property type="match status" value="1"/>
</dbReference>
<keyword evidence="2" id="KW-0808">Transferase</keyword>
<proteinExistence type="predicted"/>
<sequence>MKDPSLGLLLACSFNMLLTGGKKMASSKEIWLLVDSQRNGGIESHILQLASGLHQHHFPVSVVFLADYGSHPLKDALVDLGIRVRTLSHPVWRLWPMVKREKPRLLHSHGYKAGIVSRVIGFLCGIPVVSTYHAGEITKGKLAVYDFIDRYSAMLAAQCLTVSLPISQRLPVASLMLNNFVQTDNVAIGRGQQLAFVGRLSEEKGPQFMLEIAKQLPEYCFHIYGDGPLDRQLRQQAPVNVKFHGAQSDMSNIWPEIGLLIMPSLFEGMPMAALESMSRGIPVVATQVGALSELIKHEGNGWLLPVADVDAFVDKIRQWLSMPPEQQMSLRFQARYQVATKFSADTVIPQLIAIYQKVSC</sequence>
<evidence type="ECO:0000313" key="3">
    <source>
        <dbReference type="Proteomes" id="UP000240904"/>
    </source>
</evidence>
<evidence type="ECO:0000259" key="1">
    <source>
        <dbReference type="Pfam" id="PF13579"/>
    </source>
</evidence>
<dbReference type="SUPFAM" id="SSF53756">
    <property type="entry name" value="UDP-Glycosyltransferase/glycogen phosphorylase"/>
    <property type="match status" value="1"/>
</dbReference>
<dbReference type="Pfam" id="PF13692">
    <property type="entry name" value="Glyco_trans_1_4"/>
    <property type="match status" value="1"/>
</dbReference>
<comment type="caution">
    <text evidence="2">The sequence shown here is derived from an EMBL/GenBank/DDBJ whole genome shotgun (WGS) entry which is preliminary data.</text>
</comment>
<feature type="domain" description="Glycosyltransferase subfamily 4-like N-terminal" evidence="1">
    <location>
        <begin position="40"/>
        <end position="163"/>
    </location>
</feature>
<dbReference type="RefSeq" id="WP_107282913.1">
    <property type="nucleotide sequence ID" value="NZ_PYMC01000004.1"/>
</dbReference>
<dbReference type="GO" id="GO:0016757">
    <property type="term" value="F:glycosyltransferase activity"/>
    <property type="evidence" value="ECO:0007669"/>
    <property type="project" value="UniProtKB-ARBA"/>
</dbReference>
<dbReference type="Gene3D" id="3.40.50.2000">
    <property type="entry name" value="Glycogen Phosphorylase B"/>
    <property type="match status" value="2"/>
</dbReference>
<keyword evidence="3" id="KW-1185">Reference proteome</keyword>
<organism evidence="2 3">
    <name type="scientific">Photobacterium lipolyticum</name>
    <dbReference type="NCBI Taxonomy" id="266810"/>
    <lineage>
        <taxon>Bacteria</taxon>
        <taxon>Pseudomonadati</taxon>
        <taxon>Pseudomonadota</taxon>
        <taxon>Gammaproteobacteria</taxon>
        <taxon>Vibrionales</taxon>
        <taxon>Vibrionaceae</taxon>
        <taxon>Photobacterium</taxon>
    </lineage>
</organism>
<gene>
    <name evidence="2" type="ORF">C9I89_08500</name>
</gene>
<protein>
    <submittedName>
        <fullName evidence="2">Glycosyltransferase family 1 protein</fullName>
    </submittedName>
</protein>
<dbReference type="AlphaFoldDB" id="A0A2T3N0J0"/>
<evidence type="ECO:0000313" key="2">
    <source>
        <dbReference type="EMBL" id="PSW05761.1"/>
    </source>
</evidence>
<name>A0A2T3N0J0_9GAMM</name>
<accession>A0A2T3N0J0</accession>
<dbReference type="InterPro" id="IPR028098">
    <property type="entry name" value="Glyco_trans_4-like_N"/>
</dbReference>
<dbReference type="Proteomes" id="UP000240904">
    <property type="component" value="Unassembled WGS sequence"/>
</dbReference>
<dbReference type="CDD" id="cd03801">
    <property type="entry name" value="GT4_PimA-like"/>
    <property type="match status" value="1"/>
</dbReference>
<dbReference type="EMBL" id="PYMC01000004">
    <property type="protein sequence ID" value="PSW05761.1"/>
    <property type="molecule type" value="Genomic_DNA"/>
</dbReference>
<dbReference type="OrthoDB" id="9768937at2"/>
<dbReference type="PANTHER" id="PTHR12526">
    <property type="entry name" value="GLYCOSYLTRANSFERASE"/>
    <property type="match status" value="1"/>
</dbReference>